<organism evidence="1">
    <name type="scientific">bioreactor metagenome</name>
    <dbReference type="NCBI Taxonomy" id="1076179"/>
    <lineage>
        <taxon>unclassified sequences</taxon>
        <taxon>metagenomes</taxon>
        <taxon>ecological metagenomes</taxon>
    </lineage>
</organism>
<accession>A0A645JE05</accession>
<gene>
    <name evidence="1" type="ORF">SDC9_209565</name>
</gene>
<comment type="caution">
    <text evidence="1">The sequence shown here is derived from an EMBL/GenBank/DDBJ whole genome shotgun (WGS) entry which is preliminary data.</text>
</comment>
<protein>
    <submittedName>
        <fullName evidence="1">Uncharacterized protein</fullName>
    </submittedName>
</protein>
<proteinExistence type="predicted"/>
<dbReference type="AlphaFoldDB" id="A0A645JE05"/>
<reference evidence="1" key="1">
    <citation type="submission" date="2019-08" db="EMBL/GenBank/DDBJ databases">
        <authorList>
            <person name="Kucharzyk K."/>
            <person name="Murdoch R.W."/>
            <person name="Higgins S."/>
            <person name="Loffler F."/>
        </authorList>
    </citation>
    <scope>NUCLEOTIDE SEQUENCE</scope>
</reference>
<dbReference type="EMBL" id="VSSQ01139009">
    <property type="protein sequence ID" value="MPN61821.1"/>
    <property type="molecule type" value="Genomic_DNA"/>
</dbReference>
<sequence>MIMEKWDLYTRYREKTNNDLQVKWLFFDVDLMT</sequence>
<evidence type="ECO:0000313" key="1">
    <source>
        <dbReference type="EMBL" id="MPN61821.1"/>
    </source>
</evidence>
<name>A0A645JE05_9ZZZZ</name>